<dbReference type="RefSeq" id="WP_149497819.1">
    <property type="nucleotide sequence ID" value="NZ_CP141221.1"/>
</dbReference>
<keyword evidence="1" id="KW-0808">Transferase</keyword>
<evidence type="ECO:0000313" key="1">
    <source>
        <dbReference type="EMBL" id="MDM4016461.1"/>
    </source>
</evidence>
<sequence length="125" mass="13584">MSDQTVTSSNESPDKTPTVVFLSGDLIFASRVRAAAQQAGYVFRLSGSLPEADAIEFVIVDLSTRSGVLETLADNCSRVCPTATTIAYGPHVQEEQLNRARDVGIDQVMTRGQFDRSLATLFRKT</sequence>
<keyword evidence="2" id="KW-1185">Reference proteome</keyword>
<evidence type="ECO:0000313" key="2">
    <source>
        <dbReference type="Proteomes" id="UP001239462"/>
    </source>
</evidence>
<proteinExistence type="predicted"/>
<dbReference type="GO" id="GO:0016301">
    <property type="term" value="F:kinase activity"/>
    <property type="evidence" value="ECO:0007669"/>
    <property type="project" value="UniProtKB-KW"/>
</dbReference>
<organism evidence="1 2">
    <name type="scientific">Roseiconus lacunae</name>
    <dbReference type="NCBI Taxonomy" id="2605694"/>
    <lineage>
        <taxon>Bacteria</taxon>
        <taxon>Pseudomonadati</taxon>
        <taxon>Planctomycetota</taxon>
        <taxon>Planctomycetia</taxon>
        <taxon>Pirellulales</taxon>
        <taxon>Pirellulaceae</taxon>
        <taxon>Roseiconus</taxon>
    </lineage>
</organism>
<dbReference type="Proteomes" id="UP001239462">
    <property type="component" value="Unassembled WGS sequence"/>
</dbReference>
<keyword evidence="1" id="KW-0418">Kinase</keyword>
<comment type="caution">
    <text evidence="1">The sequence shown here is derived from an EMBL/GenBank/DDBJ whole genome shotgun (WGS) entry which is preliminary data.</text>
</comment>
<protein>
    <submittedName>
        <fullName evidence="1">Histidine kinase</fullName>
    </submittedName>
</protein>
<dbReference type="EMBL" id="JASZZN010000008">
    <property type="protein sequence ID" value="MDM4016461.1"/>
    <property type="molecule type" value="Genomic_DNA"/>
</dbReference>
<accession>A0ABT7PIX8</accession>
<reference evidence="1 2" key="1">
    <citation type="submission" date="2023-06" db="EMBL/GenBank/DDBJ databases">
        <title>Roseiconus lacunae JC819 isolated from Gulf of Mannar region, Tamil Nadu.</title>
        <authorList>
            <person name="Pk S."/>
            <person name="Ch S."/>
            <person name="Ch V.R."/>
        </authorList>
    </citation>
    <scope>NUCLEOTIDE SEQUENCE [LARGE SCALE GENOMIC DNA]</scope>
    <source>
        <strain evidence="1 2">JC819</strain>
    </source>
</reference>
<gene>
    <name evidence="1" type="ORF">QTN89_13535</name>
</gene>
<name>A0ABT7PIX8_9BACT</name>